<dbReference type="Proteomes" id="UP000623467">
    <property type="component" value="Unassembled WGS sequence"/>
</dbReference>
<dbReference type="EMBL" id="JACAZH010000029">
    <property type="protein sequence ID" value="KAF7340674.1"/>
    <property type="molecule type" value="Genomic_DNA"/>
</dbReference>
<reference evidence="2" key="1">
    <citation type="submission" date="2020-05" db="EMBL/GenBank/DDBJ databases">
        <title>Mycena genomes resolve the evolution of fungal bioluminescence.</title>
        <authorList>
            <person name="Tsai I.J."/>
        </authorList>
    </citation>
    <scope>NUCLEOTIDE SEQUENCE</scope>
    <source>
        <strain evidence="2">160909Yilan</strain>
    </source>
</reference>
<keyword evidence="3" id="KW-1185">Reference proteome</keyword>
<organism evidence="2 3">
    <name type="scientific">Mycena sanguinolenta</name>
    <dbReference type="NCBI Taxonomy" id="230812"/>
    <lineage>
        <taxon>Eukaryota</taxon>
        <taxon>Fungi</taxon>
        <taxon>Dikarya</taxon>
        <taxon>Basidiomycota</taxon>
        <taxon>Agaricomycotina</taxon>
        <taxon>Agaricomycetes</taxon>
        <taxon>Agaricomycetidae</taxon>
        <taxon>Agaricales</taxon>
        <taxon>Marasmiineae</taxon>
        <taxon>Mycenaceae</taxon>
        <taxon>Mycena</taxon>
    </lineage>
</organism>
<gene>
    <name evidence="2" type="ORF">MSAN_02095400</name>
</gene>
<feature type="compositionally biased region" description="Basic and acidic residues" evidence="1">
    <location>
        <begin position="22"/>
        <end position="34"/>
    </location>
</feature>
<protein>
    <submittedName>
        <fullName evidence="2">Uncharacterized protein</fullName>
    </submittedName>
</protein>
<dbReference type="AlphaFoldDB" id="A0A8H7CK51"/>
<evidence type="ECO:0000313" key="2">
    <source>
        <dbReference type="EMBL" id="KAF7340674.1"/>
    </source>
</evidence>
<evidence type="ECO:0000256" key="1">
    <source>
        <dbReference type="SAM" id="MobiDB-lite"/>
    </source>
</evidence>
<evidence type="ECO:0000313" key="3">
    <source>
        <dbReference type="Proteomes" id="UP000623467"/>
    </source>
</evidence>
<sequence length="151" mass="16301">MSTKLVDDVSLTRAQKRQLTVAERDEKARQEQKAFEAQSKAAGGRQAKLNAKKNAIWNVDKPASRKRTSSTVQVSDKAKKPHLRQLPRVLRWDLLGTLLCSESSYLRGPASEVPAKQHVVIAASISDWINARGGAAETGEAGGKQAVGGDA</sequence>
<dbReference type="OrthoDB" id="3056186at2759"/>
<accession>A0A8H7CK51</accession>
<proteinExistence type="predicted"/>
<comment type="caution">
    <text evidence="2">The sequence shown here is derived from an EMBL/GenBank/DDBJ whole genome shotgun (WGS) entry which is preliminary data.</text>
</comment>
<name>A0A8H7CK51_9AGAR</name>
<feature type="region of interest" description="Disordered" evidence="1">
    <location>
        <begin position="16"/>
        <end position="80"/>
    </location>
</feature>